<dbReference type="EMBL" id="NIDE01000004">
    <property type="protein sequence ID" value="OWK43181.1"/>
    <property type="molecule type" value="Genomic_DNA"/>
</dbReference>
<organism evidence="1 2">
    <name type="scientific">Fimbriiglobus ruber</name>
    <dbReference type="NCBI Taxonomy" id="1908690"/>
    <lineage>
        <taxon>Bacteria</taxon>
        <taxon>Pseudomonadati</taxon>
        <taxon>Planctomycetota</taxon>
        <taxon>Planctomycetia</taxon>
        <taxon>Gemmatales</taxon>
        <taxon>Gemmataceae</taxon>
        <taxon>Fimbriiglobus</taxon>
    </lineage>
</organism>
<evidence type="ECO:0000313" key="1">
    <source>
        <dbReference type="EMBL" id="OWK43181.1"/>
    </source>
</evidence>
<evidence type="ECO:0000313" key="2">
    <source>
        <dbReference type="Proteomes" id="UP000214646"/>
    </source>
</evidence>
<protein>
    <submittedName>
        <fullName evidence="1">Uncharacterized protein</fullName>
    </submittedName>
</protein>
<name>A0A225DPF3_9BACT</name>
<sequence>MEGVPVRKFLFALLVVSAAMTAVVSSGCRSTNKSGCSTCG</sequence>
<gene>
    <name evidence="1" type="ORF">FRUB_02780</name>
</gene>
<dbReference type="PROSITE" id="PS51257">
    <property type="entry name" value="PROKAR_LIPOPROTEIN"/>
    <property type="match status" value="1"/>
</dbReference>
<keyword evidence="2" id="KW-1185">Reference proteome</keyword>
<reference evidence="2" key="1">
    <citation type="submission" date="2017-06" db="EMBL/GenBank/DDBJ databases">
        <title>Genome analysis of Fimbriiglobus ruber SP5, the first member of the order Planctomycetales with confirmed chitinolytic capability.</title>
        <authorList>
            <person name="Ravin N.V."/>
            <person name="Rakitin A.L."/>
            <person name="Ivanova A.A."/>
            <person name="Beletsky A.V."/>
            <person name="Kulichevskaya I.S."/>
            <person name="Mardanov A.V."/>
            <person name="Dedysh S.N."/>
        </authorList>
    </citation>
    <scope>NUCLEOTIDE SEQUENCE [LARGE SCALE GENOMIC DNA]</scope>
    <source>
        <strain evidence="2">SP5</strain>
    </source>
</reference>
<dbReference type="AlphaFoldDB" id="A0A225DPF3"/>
<dbReference type="Proteomes" id="UP000214646">
    <property type="component" value="Unassembled WGS sequence"/>
</dbReference>
<accession>A0A225DPF3</accession>
<comment type="caution">
    <text evidence="1">The sequence shown here is derived from an EMBL/GenBank/DDBJ whole genome shotgun (WGS) entry which is preliminary data.</text>
</comment>
<proteinExistence type="predicted"/>